<feature type="binding site" evidence="18">
    <location>
        <begin position="368"/>
        <end position="369"/>
    </location>
    <ligand>
        <name>acetyl-CoA</name>
        <dbReference type="ChEBI" id="CHEBI:57288"/>
    </ligand>
</feature>
<dbReference type="NCBIfam" id="NF010933">
    <property type="entry name" value="PRK14353.1"/>
    <property type="match status" value="1"/>
</dbReference>
<feature type="region of interest" description="N-acetyltransferase" evidence="18">
    <location>
        <begin position="250"/>
        <end position="450"/>
    </location>
</feature>
<feature type="binding site" evidence="18">
    <location>
        <position position="105"/>
    </location>
    <ligand>
        <name>Mg(2+)</name>
        <dbReference type="ChEBI" id="CHEBI:18420"/>
    </ligand>
</feature>
<dbReference type="InterPro" id="IPR001451">
    <property type="entry name" value="Hexapep"/>
</dbReference>
<dbReference type="GO" id="GO:0006048">
    <property type="term" value="P:UDP-N-acetylglucosamine biosynthetic process"/>
    <property type="evidence" value="ECO:0007669"/>
    <property type="project" value="UniProtKB-UniPathway"/>
</dbReference>
<feature type="binding site" evidence="18">
    <location>
        <position position="387"/>
    </location>
    <ligand>
        <name>acetyl-CoA</name>
        <dbReference type="ChEBI" id="CHEBI:57288"/>
    </ligand>
</feature>
<comment type="similarity">
    <text evidence="3 18">In the N-terminal section; belongs to the N-acetylglucosamine-1-phosphate uridyltransferase family.</text>
</comment>
<keyword evidence="10 18" id="KW-0133">Cell shape</keyword>
<dbReference type="GO" id="GO:0019134">
    <property type="term" value="F:glucosamine-1-phosphate N-acetyltransferase activity"/>
    <property type="evidence" value="ECO:0007669"/>
    <property type="project" value="UniProtKB-UniRule"/>
</dbReference>
<dbReference type="CDD" id="cd03353">
    <property type="entry name" value="LbH_GlmU_C"/>
    <property type="match status" value="1"/>
</dbReference>
<feature type="binding site" evidence="18">
    <location>
        <position position="315"/>
    </location>
    <ligand>
        <name>UDP-N-acetyl-alpha-D-glucosamine</name>
        <dbReference type="ChEBI" id="CHEBI:57705"/>
    </ligand>
</feature>
<dbReference type="CDD" id="cd02540">
    <property type="entry name" value="GT2_GlmU_N_bac"/>
    <property type="match status" value="1"/>
</dbReference>
<dbReference type="EMBL" id="FSRL01000001">
    <property type="protein sequence ID" value="SIN94413.1"/>
    <property type="molecule type" value="Genomic_DNA"/>
</dbReference>
<evidence type="ECO:0000256" key="3">
    <source>
        <dbReference type="ARBA" id="ARBA00007947"/>
    </source>
</evidence>
<comment type="pathway">
    <text evidence="18">Bacterial outer membrane biogenesis; LPS lipid A biosynthesis.</text>
</comment>
<dbReference type="GO" id="GO:0016020">
    <property type="term" value="C:membrane"/>
    <property type="evidence" value="ECO:0007669"/>
    <property type="project" value="GOC"/>
</dbReference>
<dbReference type="GO" id="GO:0008360">
    <property type="term" value="P:regulation of cell shape"/>
    <property type="evidence" value="ECO:0007669"/>
    <property type="project" value="UniProtKB-KW"/>
</dbReference>
<dbReference type="GO" id="GO:0000287">
    <property type="term" value="F:magnesium ion binding"/>
    <property type="evidence" value="ECO:0007669"/>
    <property type="project" value="UniProtKB-UniRule"/>
</dbReference>
<accession>A0A1N6FGL0</accession>
<dbReference type="Gene3D" id="2.160.10.10">
    <property type="entry name" value="Hexapeptide repeat proteins"/>
    <property type="match status" value="1"/>
</dbReference>
<evidence type="ECO:0000256" key="17">
    <source>
        <dbReference type="ARBA" id="ARBA00049628"/>
    </source>
</evidence>
<evidence type="ECO:0000256" key="5">
    <source>
        <dbReference type="ARBA" id="ARBA00022679"/>
    </source>
</evidence>
<proteinExistence type="inferred from homology"/>
<keyword evidence="13 18" id="KW-0012">Acyltransferase</keyword>
<dbReference type="AlphaFoldDB" id="A0A1N6FGL0"/>
<feature type="active site" description="Proton acceptor" evidence="18">
    <location>
        <position position="345"/>
    </location>
</feature>
<comment type="subcellular location">
    <subcellularLocation>
        <location evidence="1 18">Cytoplasm</location>
    </subcellularLocation>
</comment>
<keyword evidence="11 18" id="KW-0573">Peptidoglycan synthesis</keyword>
<evidence type="ECO:0000256" key="1">
    <source>
        <dbReference type="ARBA" id="ARBA00004496"/>
    </source>
</evidence>
<evidence type="ECO:0000256" key="7">
    <source>
        <dbReference type="ARBA" id="ARBA00022723"/>
    </source>
</evidence>
<dbReference type="InterPro" id="IPR005882">
    <property type="entry name" value="Bifunctional_GlmU"/>
</dbReference>
<dbReference type="InterPro" id="IPR038009">
    <property type="entry name" value="GlmU_C_LbH"/>
</dbReference>
<comment type="function">
    <text evidence="17 18">Catalyzes the last two sequential reactions in the de novo biosynthetic pathway for UDP-N-acetylglucosamine (UDP-GlcNAc). The C-terminal domain catalyzes the transfer of acetyl group from acetyl coenzyme A to glucosamine-1-phosphate (GlcN-1-P) to produce N-acetylglucosamine-1-phosphate (GlcNAc-1-P), which is converted into UDP-GlcNAc by the transfer of uridine 5-monophosphate (from uridine 5-triphosphate), a reaction catalyzed by the N-terminal domain.</text>
</comment>
<evidence type="ECO:0000256" key="6">
    <source>
        <dbReference type="ARBA" id="ARBA00022695"/>
    </source>
</evidence>
<evidence type="ECO:0000313" key="21">
    <source>
        <dbReference type="Proteomes" id="UP000184932"/>
    </source>
</evidence>
<evidence type="ECO:0000256" key="14">
    <source>
        <dbReference type="ARBA" id="ARBA00023316"/>
    </source>
</evidence>
<feature type="binding site" evidence="18">
    <location>
        <position position="362"/>
    </location>
    <ligand>
        <name>acetyl-CoA</name>
        <dbReference type="ChEBI" id="CHEBI:57288"/>
    </ligand>
</feature>
<feature type="binding site" evidence="18">
    <location>
        <begin position="8"/>
        <end position="11"/>
    </location>
    <ligand>
        <name>UDP-N-acetyl-alpha-D-glucosamine</name>
        <dbReference type="ChEBI" id="CHEBI:57705"/>
    </ligand>
</feature>
<dbReference type="GO" id="GO:0009252">
    <property type="term" value="P:peptidoglycan biosynthetic process"/>
    <property type="evidence" value="ECO:0007669"/>
    <property type="project" value="UniProtKB-UniRule"/>
</dbReference>
<comment type="cofactor">
    <cofactor evidence="18">
        <name>Mg(2+)</name>
        <dbReference type="ChEBI" id="CHEBI:18420"/>
    </cofactor>
    <text evidence="18">Binds 1 Mg(2+) ion per subunit.</text>
</comment>
<keyword evidence="14 18" id="KW-0961">Cell wall biogenesis/degradation</keyword>
<gene>
    <name evidence="18" type="primary">glmU</name>
    <name evidence="20" type="ORF">SAMN05444002_1656</name>
</gene>
<evidence type="ECO:0000256" key="16">
    <source>
        <dbReference type="ARBA" id="ARBA00048493"/>
    </source>
</evidence>
<evidence type="ECO:0000256" key="13">
    <source>
        <dbReference type="ARBA" id="ARBA00023315"/>
    </source>
</evidence>
<feature type="domain" description="MobA-like NTP transferase" evidence="19">
    <location>
        <begin position="6"/>
        <end position="131"/>
    </location>
</feature>
<feature type="binding site" evidence="18">
    <location>
        <begin position="103"/>
        <end position="105"/>
    </location>
    <ligand>
        <name>UDP-N-acetyl-alpha-D-glucosamine</name>
        <dbReference type="ChEBI" id="CHEBI:57705"/>
    </ligand>
</feature>
<dbReference type="EC" id="2.7.7.23" evidence="18"/>
<feature type="binding site" evidence="18">
    <location>
        <position position="226"/>
    </location>
    <ligand>
        <name>Mg(2+)</name>
        <dbReference type="ChEBI" id="CHEBI:18420"/>
    </ligand>
</feature>
<dbReference type="Gene3D" id="3.90.550.10">
    <property type="entry name" value="Spore Coat Polysaccharide Biosynthesis Protein SpsA, Chain A"/>
    <property type="match status" value="1"/>
</dbReference>
<feature type="binding site" evidence="18">
    <location>
        <position position="348"/>
    </location>
    <ligand>
        <name>UDP-N-acetyl-alpha-D-glucosamine</name>
        <dbReference type="ChEBI" id="CHEBI:57705"/>
    </ligand>
</feature>
<dbReference type="InterPro" id="IPR011004">
    <property type="entry name" value="Trimer_LpxA-like_sf"/>
</dbReference>
<dbReference type="UniPathway" id="UPA00973"/>
<keyword evidence="4 18" id="KW-0963">Cytoplasm</keyword>
<name>A0A1N6FGL0_9RHOB</name>
<dbReference type="Proteomes" id="UP000184932">
    <property type="component" value="Unassembled WGS sequence"/>
</dbReference>
<comment type="catalytic activity">
    <reaction evidence="15 18">
        <text>alpha-D-glucosamine 1-phosphate + acetyl-CoA = N-acetyl-alpha-D-glucosamine 1-phosphate + CoA + H(+)</text>
        <dbReference type="Rhea" id="RHEA:13725"/>
        <dbReference type="ChEBI" id="CHEBI:15378"/>
        <dbReference type="ChEBI" id="CHEBI:57287"/>
        <dbReference type="ChEBI" id="CHEBI:57288"/>
        <dbReference type="ChEBI" id="CHEBI:57776"/>
        <dbReference type="ChEBI" id="CHEBI:58516"/>
        <dbReference type="EC" id="2.3.1.157"/>
    </reaction>
</comment>
<evidence type="ECO:0000313" key="20">
    <source>
        <dbReference type="EMBL" id="SIN94413.1"/>
    </source>
</evidence>
<comment type="pathway">
    <text evidence="18">Nucleotide-sugar biosynthesis; UDP-N-acetyl-alpha-D-glucosamine biosynthesis; N-acetyl-alpha-D-glucosamine 1-phosphate from alpha-D-glucosamine 6-phosphate (route II): step 2/2.</text>
</comment>
<evidence type="ECO:0000256" key="2">
    <source>
        <dbReference type="ARBA" id="ARBA00007707"/>
    </source>
</evidence>
<dbReference type="STRING" id="1217970.SAMN05444002_1656"/>
<reference evidence="21" key="1">
    <citation type="submission" date="2016-11" db="EMBL/GenBank/DDBJ databases">
        <authorList>
            <person name="Varghese N."/>
            <person name="Submissions S."/>
        </authorList>
    </citation>
    <scope>NUCLEOTIDE SEQUENCE [LARGE SCALE GENOMIC DNA]</scope>
    <source>
        <strain evidence="21">DSM 29440</strain>
    </source>
</reference>
<dbReference type="GO" id="GO:0003977">
    <property type="term" value="F:UDP-N-acetylglucosamine diphosphorylase activity"/>
    <property type="evidence" value="ECO:0007669"/>
    <property type="project" value="UniProtKB-UniRule"/>
</dbReference>
<feature type="binding site" evidence="18">
    <location>
        <position position="22"/>
    </location>
    <ligand>
        <name>UDP-N-acetyl-alpha-D-glucosamine</name>
        <dbReference type="ChEBI" id="CHEBI:57705"/>
    </ligand>
</feature>
<keyword evidence="8 18" id="KW-0677">Repeat</keyword>
<dbReference type="NCBIfam" id="TIGR01173">
    <property type="entry name" value="glmU"/>
    <property type="match status" value="1"/>
</dbReference>
<keyword evidence="5 18" id="KW-0808">Transferase</keyword>
<evidence type="ECO:0000256" key="11">
    <source>
        <dbReference type="ARBA" id="ARBA00022984"/>
    </source>
</evidence>
<keyword evidence="7 18" id="KW-0479">Metal-binding</keyword>
<evidence type="ECO:0000256" key="4">
    <source>
        <dbReference type="ARBA" id="ARBA00022490"/>
    </source>
</evidence>
<keyword evidence="6 18" id="KW-0548">Nucleotidyltransferase</keyword>
<evidence type="ECO:0000256" key="8">
    <source>
        <dbReference type="ARBA" id="ARBA00022737"/>
    </source>
</evidence>
<dbReference type="InterPro" id="IPR025877">
    <property type="entry name" value="MobA-like_NTP_Trfase"/>
</dbReference>
<dbReference type="GO" id="GO:0009245">
    <property type="term" value="P:lipid A biosynthetic process"/>
    <property type="evidence" value="ECO:0007669"/>
    <property type="project" value="UniProtKB-UniRule"/>
</dbReference>
<dbReference type="Pfam" id="PF00132">
    <property type="entry name" value="Hexapep"/>
    <property type="match status" value="1"/>
</dbReference>
<dbReference type="SUPFAM" id="SSF51161">
    <property type="entry name" value="Trimeric LpxA-like enzymes"/>
    <property type="match status" value="1"/>
</dbReference>
<feature type="binding site" evidence="18">
    <location>
        <position position="359"/>
    </location>
    <ligand>
        <name>UDP-N-acetyl-alpha-D-glucosamine</name>
        <dbReference type="ChEBI" id="CHEBI:57705"/>
    </ligand>
</feature>
<dbReference type="GO" id="GO:0000902">
    <property type="term" value="P:cell morphogenesis"/>
    <property type="evidence" value="ECO:0007669"/>
    <property type="project" value="UniProtKB-UniRule"/>
</dbReference>
<dbReference type="RefSeq" id="WP_074255710.1">
    <property type="nucleotide sequence ID" value="NZ_FSRL01000001.1"/>
</dbReference>
<dbReference type="HAMAP" id="MF_01631">
    <property type="entry name" value="GlmU"/>
    <property type="match status" value="1"/>
</dbReference>
<protein>
    <recommendedName>
        <fullName evidence="18">Bifunctional protein GlmU</fullName>
    </recommendedName>
    <domain>
        <recommendedName>
            <fullName evidence="18">UDP-N-acetylglucosamine pyrophosphorylase</fullName>
            <ecNumber evidence="18">2.7.7.23</ecNumber>
        </recommendedName>
        <alternativeName>
            <fullName evidence="18">N-acetylglucosamine-1-phosphate uridyltransferase</fullName>
        </alternativeName>
    </domain>
    <domain>
        <recommendedName>
            <fullName evidence="18">Glucosamine-1-phosphate N-acetyltransferase</fullName>
            <ecNumber evidence="18">2.3.1.157</ecNumber>
        </recommendedName>
    </domain>
</protein>
<keyword evidence="12 18" id="KW-0511">Multifunctional enzyme</keyword>
<feature type="binding site" evidence="18">
    <location>
        <position position="333"/>
    </location>
    <ligand>
        <name>UDP-N-acetyl-alpha-D-glucosamine</name>
        <dbReference type="ChEBI" id="CHEBI:57705"/>
    </ligand>
</feature>
<dbReference type="PANTHER" id="PTHR43584">
    <property type="entry name" value="NUCLEOTIDYL TRANSFERASE"/>
    <property type="match status" value="1"/>
</dbReference>
<dbReference type="Pfam" id="PF12804">
    <property type="entry name" value="NTP_transf_3"/>
    <property type="match status" value="1"/>
</dbReference>
<dbReference type="SUPFAM" id="SSF53448">
    <property type="entry name" value="Nucleotide-diphospho-sugar transferases"/>
    <property type="match status" value="1"/>
</dbReference>
<feature type="binding site" evidence="18">
    <location>
        <position position="422"/>
    </location>
    <ligand>
        <name>acetyl-CoA</name>
        <dbReference type="ChEBI" id="CHEBI:57288"/>
    </ligand>
</feature>
<feature type="binding site" evidence="18">
    <location>
        <position position="154"/>
    </location>
    <ligand>
        <name>UDP-N-acetyl-alpha-D-glucosamine</name>
        <dbReference type="ChEBI" id="CHEBI:57705"/>
    </ligand>
</feature>
<dbReference type="OrthoDB" id="9775031at2"/>
<evidence type="ECO:0000256" key="9">
    <source>
        <dbReference type="ARBA" id="ARBA00022842"/>
    </source>
</evidence>
<dbReference type="GO" id="GO:0071555">
    <property type="term" value="P:cell wall organization"/>
    <property type="evidence" value="ECO:0007669"/>
    <property type="project" value="UniProtKB-KW"/>
</dbReference>
<feature type="binding site" evidence="18">
    <location>
        <position position="140"/>
    </location>
    <ligand>
        <name>UDP-N-acetyl-alpha-D-glucosamine</name>
        <dbReference type="ChEBI" id="CHEBI:57705"/>
    </ligand>
</feature>
<comment type="similarity">
    <text evidence="2 18">In the C-terminal section; belongs to the transferase hexapeptide repeat family.</text>
</comment>
<evidence type="ECO:0000259" key="19">
    <source>
        <dbReference type="Pfam" id="PF12804"/>
    </source>
</evidence>
<feature type="region of interest" description="Pyrophosphorylase" evidence="18">
    <location>
        <begin position="1"/>
        <end position="228"/>
    </location>
</feature>
<evidence type="ECO:0000256" key="15">
    <source>
        <dbReference type="ARBA" id="ARBA00048247"/>
    </source>
</evidence>
<keyword evidence="21" id="KW-1185">Reference proteome</keyword>
<comment type="subunit">
    <text evidence="18">Homotrimer.</text>
</comment>
<dbReference type="InterPro" id="IPR050065">
    <property type="entry name" value="GlmU-like"/>
</dbReference>
<feature type="region of interest" description="Linker" evidence="18">
    <location>
        <begin position="229"/>
        <end position="249"/>
    </location>
</feature>
<dbReference type="UniPathway" id="UPA00113">
    <property type="reaction ID" value="UER00532"/>
</dbReference>
<comment type="pathway">
    <text evidence="18">Nucleotide-sugar biosynthesis; UDP-N-acetyl-alpha-D-glucosamine biosynthesis; UDP-N-acetyl-alpha-D-glucosamine from N-acetyl-alpha-D-glucosamine 1-phosphate: step 1/1.</text>
</comment>
<sequence length="450" mass="47241">MSASLIILAAGQGTRMQSDLPKVLHRVGHAPLLAHAMQAGSALEPARIVVVAGHGAEEVEKAVAEIDETAQVVIQDDRLGTGHAVLQARAALQGAEGDAIVLYGDTPFIRPETLQAMQEARARHAVVVLGFEPADPARYGRLFMDGDSLEAIIEYKDATAAQRAIPLCNSGVICADAAQLFALLDDVTNDNAAGEYYLTDIVAIARARGLSCGVVICDEAETLGVNSRADLAGAEAAFQARKRSEALENGVTLTAPETVHFAWDTWIGRDAIIEPYVVFGPGVTVETGAEIRAFSHLEGCHVSQGAQVGPYARLRPGAELANNAKVGNFVEIKNAEIAEGAKVNHLSYIGDAFVGEAANIGAGTITCNYDGVFKHRTEIGARAFIGSNTMLVAPVTVGAEALTASGSVITENVPDGALAVARGRQSNKPGLARKLMDRLRAAKAAKQEKH</sequence>
<evidence type="ECO:0000256" key="18">
    <source>
        <dbReference type="HAMAP-Rule" id="MF_01631"/>
    </source>
</evidence>
<feature type="binding site" evidence="18">
    <location>
        <position position="75"/>
    </location>
    <ligand>
        <name>UDP-N-acetyl-alpha-D-glucosamine</name>
        <dbReference type="ChEBI" id="CHEBI:57705"/>
    </ligand>
</feature>
<feature type="binding site" evidence="18">
    <location>
        <position position="226"/>
    </location>
    <ligand>
        <name>UDP-N-acetyl-alpha-D-glucosamine</name>
        <dbReference type="ChEBI" id="CHEBI:57705"/>
    </ligand>
</feature>
<feature type="binding site" evidence="18">
    <location>
        <begin position="80"/>
        <end position="81"/>
    </location>
    <ligand>
        <name>UDP-N-acetyl-alpha-D-glucosamine</name>
        <dbReference type="ChEBI" id="CHEBI:57705"/>
    </ligand>
</feature>
<feature type="binding site" evidence="18">
    <location>
        <position position="405"/>
    </location>
    <ligand>
        <name>acetyl-CoA</name>
        <dbReference type="ChEBI" id="CHEBI:57288"/>
    </ligand>
</feature>
<comment type="catalytic activity">
    <reaction evidence="16 18">
        <text>N-acetyl-alpha-D-glucosamine 1-phosphate + UTP + H(+) = UDP-N-acetyl-alpha-D-glucosamine + diphosphate</text>
        <dbReference type="Rhea" id="RHEA:13509"/>
        <dbReference type="ChEBI" id="CHEBI:15378"/>
        <dbReference type="ChEBI" id="CHEBI:33019"/>
        <dbReference type="ChEBI" id="CHEBI:46398"/>
        <dbReference type="ChEBI" id="CHEBI:57705"/>
        <dbReference type="ChEBI" id="CHEBI:57776"/>
        <dbReference type="EC" id="2.7.7.23"/>
    </reaction>
</comment>
<evidence type="ECO:0000256" key="10">
    <source>
        <dbReference type="ARBA" id="ARBA00022960"/>
    </source>
</evidence>
<dbReference type="InterPro" id="IPR029044">
    <property type="entry name" value="Nucleotide-diphossugar_trans"/>
</dbReference>
<dbReference type="GO" id="GO:0005737">
    <property type="term" value="C:cytoplasm"/>
    <property type="evidence" value="ECO:0007669"/>
    <property type="project" value="UniProtKB-SubCell"/>
</dbReference>
<evidence type="ECO:0000256" key="12">
    <source>
        <dbReference type="ARBA" id="ARBA00023268"/>
    </source>
</evidence>
<organism evidence="20 21">
    <name type="scientific">Vannielia litorea</name>
    <dbReference type="NCBI Taxonomy" id="1217970"/>
    <lineage>
        <taxon>Bacteria</taxon>
        <taxon>Pseudomonadati</taxon>
        <taxon>Pseudomonadota</taxon>
        <taxon>Alphaproteobacteria</taxon>
        <taxon>Rhodobacterales</taxon>
        <taxon>Paracoccaceae</taxon>
        <taxon>Vannielia</taxon>
    </lineage>
</organism>
<keyword evidence="9 18" id="KW-0460">Magnesium</keyword>
<dbReference type="PANTHER" id="PTHR43584:SF3">
    <property type="entry name" value="BIFUNCTIONAL PROTEIN GLMU"/>
    <property type="match status" value="1"/>
</dbReference>
<feature type="binding site" evidence="18">
    <location>
        <position position="169"/>
    </location>
    <ligand>
        <name>UDP-N-acetyl-alpha-D-glucosamine</name>
        <dbReference type="ChEBI" id="CHEBI:57705"/>
    </ligand>
</feature>
<dbReference type="EC" id="2.3.1.157" evidence="18"/>